<organism evidence="1 2">
    <name type="scientific">Clarias magur</name>
    <name type="common">Asian catfish</name>
    <name type="synonym">Macropteronotus magur</name>
    <dbReference type="NCBI Taxonomy" id="1594786"/>
    <lineage>
        <taxon>Eukaryota</taxon>
        <taxon>Metazoa</taxon>
        <taxon>Chordata</taxon>
        <taxon>Craniata</taxon>
        <taxon>Vertebrata</taxon>
        <taxon>Euteleostomi</taxon>
        <taxon>Actinopterygii</taxon>
        <taxon>Neopterygii</taxon>
        <taxon>Teleostei</taxon>
        <taxon>Ostariophysi</taxon>
        <taxon>Siluriformes</taxon>
        <taxon>Clariidae</taxon>
        <taxon>Clarias</taxon>
    </lineage>
</organism>
<accession>A0A8J4TYM2</accession>
<name>A0A8J4TYM2_CLAMG</name>
<evidence type="ECO:0000313" key="2">
    <source>
        <dbReference type="Proteomes" id="UP000727407"/>
    </source>
</evidence>
<feature type="non-terminal residue" evidence="1">
    <location>
        <position position="1"/>
    </location>
</feature>
<proteinExistence type="predicted"/>
<gene>
    <name evidence="1" type="ORF">DAT39_020563</name>
</gene>
<dbReference type="Proteomes" id="UP000727407">
    <property type="component" value="Unassembled WGS sequence"/>
</dbReference>
<feature type="non-terminal residue" evidence="1">
    <location>
        <position position="51"/>
    </location>
</feature>
<reference evidence="1" key="1">
    <citation type="submission" date="2020-07" db="EMBL/GenBank/DDBJ databases">
        <title>Clarias magur genome sequencing, assembly and annotation.</title>
        <authorList>
            <person name="Kushwaha B."/>
            <person name="Kumar R."/>
            <person name="Das P."/>
            <person name="Joshi C.G."/>
            <person name="Kumar D."/>
            <person name="Nagpure N.S."/>
            <person name="Pandey M."/>
            <person name="Agarwal S."/>
            <person name="Srivastava S."/>
            <person name="Singh M."/>
            <person name="Sahoo L."/>
            <person name="Jayasankar P."/>
            <person name="Meher P.K."/>
            <person name="Koringa P.G."/>
            <person name="Iquebal M.A."/>
            <person name="Das S.P."/>
            <person name="Bit A."/>
            <person name="Patnaik S."/>
            <person name="Patel N."/>
            <person name="Shah T.M."/>
            <person name="Hinsu A."/>
            <person name="Jena J.K."/>
        </authorList>
    </citation>
    <scope>NUCLEOTIDE SEQUENCE</scope>
    <source>
        <strain evidence="1">CIFAMagur01</strain>
        <tissue evidence="1">Testis</tissue>
    </source>
</reference>
<dbReference type="EMBL" id="QNUK01000772">
    <property type="protein sequence ID" value="KAF5889737.1"/>
    <property type="molecule type" value="Genomic_DNA"/>
</dbReference>
<comment type="caution">
    <text evidence="1">The sequence shown here is derived from an EMBL/GenBank/DDBJ whole genome shotgun (WGS) entry which is preliminary data.</text>
</comment>
<protein>
    <submittedName>
        <fullName evidence="1">Uncharacterized protein</fullName>
    </submittedName>
</protein>
<keyword evidence="2" id="KW-1185">Reference proteome</keyword>
<dbReference type="AlphaFoldDB" id="A0A8J4TYM2"/>
<sequence length="51" mass="6247">EIRHNDHRQGSGRRLPEYGLSFQHKYRYSWKASRFMALDDQAASWREHRSK</sequence>
<evidence type="ECO:0000313" key="1">
    <source>
        <dbReference type="EMBL" id="KAF5889737.1"/>
    </source>
</evidence>